<feature type="transmembrane region" description="Helical" evidence="6">
    <location>
        <begin position="227"/>
        <end position="248"/>
    </location>
</feature>
<keyword evidence="3 6" id="KW-0812">Transmembrane</keyword>
<evidence type="ECO:0000313" key="8">
    <source>
        <dbReference type="Proteomes" id="UP001156601"/>
    </source>
</evidence>
<evidence type="ECO:0000256" key="2">
    <source>
        <dbReference type="ARBA" id="ARBA00022475"/>
    </source>
</evidence>
<feature type="transmembrane region" description="Helical" evidence="6">
    <location>
        <begin position="108"/>
        <end position="124"/>
    </location>
</feature>
<comment type="caution">
    <text evidence="7">The sequence shown here is derived from an EMBL/GenBank/DDBJ whole genome shotgun (WGS) entry which is preliminary data.</text>
</comment>
<dbReference type="InterPro" id="IPR044878">
    <property type="entry name" value="UbiA_sf"/>
</dbReference>
<dbReference type="Pfam" id="PF01040">
    <property type="entry name" value="UbiA"/>
    <property type="match status" value="1"/>
</dbReference>
<protein>
    <recommendedName>
        <fullName evidence="9">4-hydroxybenzoate polyprenyltransferase</fullName>
    </recommendedName>
</protein>
<keyword evidence="5 6" id="KW-0472">Membrane</keyword>
<dbReference type="GO" id="GO:0016765">
    <property type="term" value="F:transferase activity, transferring alkyl or aryl (other than methyl) groups"/>
    <property type="evidence" value="ECO:0007669"/>
    <property type="project" value="InterPro"/>
</dbReference>
<dbReference type="EMBL" id="BSOT01000006">
    <property type="protein sequence ID" value="GLR71792.1"/>
    <property type="molecule type" value="Genomic_DNA"/>
</dbReference>
<feature type="transmembrane region" description="Helical" evidence="6">
    <location>
        <begin position="81"/>
        <end position="102"/>
    </location>
</feature>
<comment type="subcellular location">
    <subcellularLocation>
        <location evidence="1">Membrane</location>
        <topology evidence="1">Multi-pass membrane protein</topology>
    </subcellularLocation>
</comment>
<evidence type="ECO:0000256" key="6">
    <source>
        <dbReference type="SAM" id="Phobius"/>
    </source>
</evidence>
<keyword evidence="4 6" id="KW-1133">Transmembrane helix</keyword>
<keyword evidence="2" id="KW-1003">Cell membrane</keyword>
<dbReference type="GO" id="GO:0016020">
    <property type="term" value="C:membrane"/>
    <property type="evidence" value="ECO:0007669"/>
    <property type="project" value="UniProtKB-SubCell"/>
</dbReference>
<name>A0AA37WJ91_9ALTE</name>
<sequence>MLNIMPFLKLIRAPAGFTAISNILATSVIVSNGQLDWSLLYLLSASVCFYFSGMTLNDCFDYKEDLAERAFRPLPSGQISIGFAWLFGFGLMIAGLGMAFAFSQASGVIGMFLCLAIVLYNGVIKDGLLGSFCMASCRYVNWIFGASFVLMFATSKQSLSQNLSSIDYFIAVPIFFYIAGLTYLSKQETSAANKQAVWVTAFFIFCSAISSLFLAHMHFELFDWQRYIAYGIVILWSLLMLNKLRVVFADFVPENIQKLIGFMVIGVIPLDALITAMAGHYLYSLFILALLPPCRMLNKKLYVT</sequence>
<proteinExistence type="predicted"/>
<feature type="transmembrane region" description="Helical" evidence="6">
    <location>
        <begin position="196"/>
        <end position="215"/>
    </location>
</feature>
<reference evidence="7" key="2">
    <citation type="submission" date="2023-01" db="EMBL/GenBank/DDBJ databases">
        <title>Draft genome sequence of Agaribacter marinus strain NBRC 110023.</title>
        <authorList>
            <person name="Sun Q."/>
            <person name="Mori K."/>
        </authorList>
    </citation>
    <scope>NUCLEOTIDE SEQUENCE</scope>
    <source>
        <strain evidence="7">NBRC 110023</strain>
    </source>
</reference>
<evidence type="ECO:0000256" key="5">
    <source>
        <dbReference type="ARBA" id="ARBA00023136"/>
    </source>
</evidence>
<dbReference type="AlphaFoldDB" id="A0AA37WJ91"/>
<feature type="transmembrane region" description="Helical" evidence="6">
    <location>
        <begin position="166"/>
        <end position="184"/>
    </location>
</feature>
<evidence type="ECO:0000256" key="3">
    <source>
        <dbReference type="ARBA" id="ARBA00022692"/>
    </source>
</evidence>
<feature type="transmembrane region" description="Helical" evidence="6">
    <location>
        <begin position="136"/>
        <end position="154"/>
    </location>
</feature>
<dbReference type="Proteomes" id="UP001156601">
    <property type="component" value="Unassembled WGS sequence"/>
</dbReference>
<accession>A0AA37WJ91</accession>
<evidence type="ECO:0000256" key="1">
    <source>
        <dbReference type="ARBA" id="ARBA00004141"/>
    </source>
</evidence>
<evidence type="ECO:0000256" key="4">
    <source>
        <dbReference type="ARBA" id="ARBA00022989"/>
    </source>
</evidence>
<feature type="transmembrane region" description="Helical" evidence="6">
    <location>
        <begin position="12"/>
        <end position="33"/>
    </location>
</feature>
<organism evidence="7 8">
    <name type="scientific">Agaribacter marinus</name>
    <dbReference type="NCBI Taxonomy" id="1431249"/>
    <lineage>
        <taxon>Bacteria</taxon>
        <taxon>Pseudomonadati</taxon>
        <taxon>Pseudomonadota</taxon>
        <taxon>Gammaproteobacteria</taxon>
        <taxon>Alteromonadales</taxon>
        <taxon>Alteromonadaceae</taxon>
        <taxon>Agaribacter</taxon>
    </lineage>
</organism>
<feature type="transmembrane region" description="Helical" evidence="6">
    <location>
        <begin position="39"/>
        <end position="60"/>
    </location>
</feature>
<reference evidence="7" key="1">
    <citation type="journal article" date="2014" name="Int. J. Syst. Evol. Microbiol.">
        <title>Complete genome sequence of Corynebacterium casei LMG S-19264T (=DSM 44701T), isolated from a smear-ripened cheese.</title>
        <authorList>
            <consortium name="US DOE Joint Genome Institute (JGI-PGF)"/>
            <person name="Walter F."/>
            <person name="Albersmeier A."/>
            <person name="Kalinowski J."/>
            <person name="Ruckert C."/>
        </authorList>
    </citation>
    <scope>NUCLEOTIDE SEQUENCE</scope>
    <source>
        <strain evidence="7">NBRC 110023</strain>
    </source>
</reference>
<feature type="transmembrane region" description="Helical" evidence="6">
    <location>
        <begin position="260"/>
        <end position="283"/>
    </location>
</feature>
<dbReference type="Gene3D" id="1.10.357.140">
    <property type="entry name" value="UbiA prenyltransferase"/>
    <property type="match status" value="1"/>
</dbReference>
<evidence type="ECO:0008006" key="9">
    <source>
        <dbReference type="Google" id="ProtNLM"/>
    </source>
</evidence>
<gene>
    <name evidence="7" type="ORF">GCM10007852_27000</name>
</gene>
<dbReference type="InterPro" id="IPR000537">
    <property type="entry name" value="UbiA_prenyltransferase"/>
</dbReference>
<evidence type="ECO:0000313" key="7">
    <source>
        <dbReference type="EMBL" id="GLR71792.1"/>
    </source>
</evidence>
<dbReference type="CDD" id="cd13964">
    <property type="entry name" value="PT_UbiA_1"/>
    <property type="match status" value="1"/>
</dbReference>
<keyword evidence="8" id="KW-1185">Reference proteome</keyword>